<sequence length="107" mass="12944">MWRYIVSVTVLLTLIMLLEGEAFEIDLIDDSPTWRNENMASISARKHRGLRQEVIVPTSSTIKIKPLKRRRDEADRRFHAWRKHHIRTHRIRRLRRNQTKKPMHLIT</sequence>
<protein>
    <submittedName>
        <fullName evidence="3">Secreted protein</fullName>
    </submittedName>
</protein>
<dbReference type="WBParaSite" id="PgR028_g037_t01">
    <property type="protein sequence ID" value="PgR028_g037_t01"/>
    <property type="gene ID" value="PgR028_g037"/>
</dbReference>
<evidence type="ECO:0000256" key="1">
    <source>
        <dbReference type="SAM" id="SignalP"/>
    </source>
</evidence>
<feature type="chain" id="PRO_5037747211" evidence="1">
    <location>
        <begin position="23"/>
        <end position="107"/>
    </location>
</feature>
<organism evidence="2 3">
    <name type="scientific">Parascaris univalens</name>
    <name type="common">Nematode worm</name>
    <dbReference type="NCBI Taxonomy" id="6257"/>
    <lineage>
        <taxon>Eukaryota</taxon>
        <taxon>Metazoa</taxon>
        <taxon>Ecdysozoa</taxon>
        <taxon>Nematoda</taxon>
        <taxon>Chromadorea</taxon>
        <taxon>Rhabditida</taxon>
        <taxon>Spirurina</taxon>
        <taxon>Ascaridomorpha</taxon>
        <taxon>Ascaridoidea</taxon>
        <taxon>Ascarididae</taxon>
        <taxon>Parascaris</taxon>
    </lineage>
</organism>
<feature type="signal peptide" evidence="1">
    <location>
        <begin position="1"/>
        <end position="22"/>
    </location>
</feature>
<proteinExistence type="predicted"/>
<dbReference type="AlphaFoldDB" id="A0A915B5W5"/>
<evidence type="ECO:0000313" key="2">
    <source>
        <dbReference type="Proteomes" id="UP000887569"/>
    </source>
</evidence>
<keyword evidence="2" id="KW-1185">Reference proteome</keyword>
<evidence type="ECO:0000313" key="3">
    <source>
        <dbReference type="WBParaSite" id="PgR028_g037_t01"/>
    </source>
</evidence>
<accession>A0A915B5W5</accession>
<name>A0A915B5W5_PARUN</name>
<reference evidence="3" key="1">
    <citation type="submission" date="2022-11" db="UniProtKB">
        <authorList>
            <consortium name="WormBaseParasite"/>
        </authorList>
    </citation>
    <scope>IDENTIFICATION</scope>
</reference>
<keyword evidence="1" id="KW-0732">Signal</keyword>
<dbReference type="Proteomes" id="UP000887569">
    <property type="component" value="Unplaced"/>
</dbReference>